<dbReference type="PANTHER" id="PTHR30329:SF21">
    <property type="entry name" value="LIPOPROTEIN YIAD-RELATED"/>
    <property type="match status" value="1"/>
</dbReference>
<proteinExistence type="predicted"/>
<protein>
    <submittedName>
        <fullName evidence="7">OmpA family protein</fullName>
    </submittedName>
</protein>
<feature type="domain" description="OmpA-like" evidence="6">
    <location>
        <begin position="66"/>
        <end position="185"/>
    </location>
</feature>
<gene>
    <name evidence="7" type="ORF">J5Y09_16660</name>
</gene>
<dbReference type="InterPro" id="IPR006664">
    <property type="entry name" value="OMP_bac"/>
</dbReference>
<keyword evidence="3" id="KW-0998">Cell outer membrane</keyword>
<evidence type="ECO:0000256" key="3">
    <source>
        <dbReference type="ARBA" id="ARBA00023237"/>
    </source>
</evidence>
<evidence type="ECO:0000256" key="2">
    <source>
        <dbReference type="ARBA" id="ARBA00023136"/>
    </source>
</evidence>
<dbReference type="PROSITE" id="PS51123">
    <property type="entry name" value="OMPA_2"/>
    <property type="match status" value="1"/>
</dbReference>
<dbReference type="Pfam" id="PF00691">
    <property type="entry name" value="OmpA"/>
    <property type="match status" value="1"/>
</dbReference>
<feature type="signal peptide" evidence="5">
    <location>
        <begin position="1"/>
        <end position="19"/>
    </location>
</feature>
<keyword evidence="2 4" id="KW-0472">Membrane</keyword>
<dbReference type="Proteomes" id="UP000680815">
    <property type="component" value="Unassembled WGS sequence"/>
</dbReference>
<dbReference type="CDD" id="cd07185">
    <property type="entry name" value="OmpA_C-like"/>
    <property type="match status" value="1"/>
</dbReference>
<organism evidence="7 8">
    <name type="scientific">Roseomonas nitratireducens</name>
    <dbReference type="NCBI Taxonomy" id="2820810"/>
    <lineage>
        <taxon>Bacteria</taxon>
        <taxon>Pseudomonadati</taxon>
        <taxon>Pseudomonadota</taxon>
        <taxon>Alphaproteobacteria</taxon>
        <taxon>Acetobacterales</taxon>
        <taxon>Roseomonadaceae</taxon>
        <taxon>Roseomonas</taxon>
    </lineage>
</organism>
<evidence type="ECO:0000313" key="8">
    <source>
        <dbReference type="Proteomes" id="UP000680815"/>
    </source>
</evidence>
<keyword evidence="5" id="KW-0732">Signal</keyword>
<reference evidence="7 8" key="1">
    <citation type="submission" date="2021-03" db="EMBL/GenBank/DDBJ databases">
        <authorList>
            <person name="So Y."/>
        </authorList>
    </citation>
    <scope>NUCLEOTIDE SEQUENCE [LARGE SCALE GENOMIC DNA]</scope>
    <source>
        <strain evidence="7 8">PWR1</strain>
    </source>
</reference>
<dbReference type="RefSeq" id="WP_209352939.1">
    <property type="nucleotide sequence ID" value="NZ_JAGIYZ010000016.1"/>
</dbReference>
<dbReference type="EMBL" id="JAGIYZ010000016">
    <property type="protein sequence ID" value="MBP0465559.1"/>
    <property type="molecule type" value="Genomic_DNA"/>
</dbReference>
<dbReference type="Gene3D" id="3.30.1330.60">
    <property type="entry name" value="OmpA-like domain"/>
    <property type="match status" value="1"/>
</dbReference>
<accession>A0ABS4AW21</accession>
<comment type="subcellular location">
    <subcellularLocation>
        <location evidence="1">Cell outer membrane</location>
    </subcellularLocation>
</comment>
<sequence>MRAPLLALLAGLSALPAAAQAPAAPDPMADSIVRNLTRGIRIPGREADAVTAPITPSGPVQAATTAPPEIPAVSLMVTFATGSATLTPQADAVVAALARALAAPELARSRIRIEGHTDTVGDGAMNLRLSERRAEAVRTSLITRHGIAPGRLETLGLGETQLLVATSDNVPETRNRRVQILNIGE</sequence>
<dbReference type="InterPro" id="IPR050330">
    <property type="entry name" value="Bact_OuterMem_StrucFunc"/>
</dbReference>
<evidence type="ECO:0000259" key="6">
    <source>
        <dbReference type="PROSITE" id="PS51123"/>
    </source>
</evidence>
<evidence type="ECO:0000256" key="4">
    <source>
        <dbReference type="PROSITE-ProRule" id="PRU00473"/>
    </source>
</evidence>
<evidence type="ECO:0000256" key="5">
    <source>
        <dbReference type="SAM" id="SignalP"/>
    </source>
</evidence>
<dbReference type="PANTHER" id="PTHR30329">
    <property type="entry name" value="STATOR ELEMENT OF FLAGELLAR MOTOR COMPLEX"/>
    <property type="match status" value="1"/>
</dbReference>
<evidence type="ECO:0000313" key="7">
    <source>
        <dbReference type="EMBL" id="MBP0465559.1"/>
    </source>
</evidence>
<comment type="caution">
    <text evidence="7">The sequence shown here is derived from an EMBL/GenBank/DDBJ whole genome shotgun (WGS) entry which is preliminary data.</text>
</comment>
<dbReference type="SUPFAM" id="SSF103088">
    <property type="entry name" value="OmpA-like"/>
    <property type="match status" value="1"/>
</dbReference>
<name>A0ABS4AW21_9PROT</name>
<feature type="chain" id="PRO_5046858087" evidence="5">
    <location>
        <begin position="20"/>
        <end position="185"/>
    </location>
</feature>
<dbReference type="InterPro" id="IPR006665">
    <property type="entry name" value="OmpA-like"/>
</dbReference>
<dbReference type="InterPro" id="IPR036737">
    <property type="entry name" value="OmpA-like_sf"/>
</dbReference>
<dbReference type="PRINTS" id="PR01021">
    <property type="entry name" value="OMPADOMAIN"/>
</dbReference>
<evidence type="ECO:0000256" key="1">
    <source>
        <dbReference type="ARBA" id="ARBA00004442"/>
    </source>
</evidence>
<keyword evidence="8" id="KW-1185">Reference proteome</keyword>